<dbReference type="CDD" id="cd02440">
    <property type="entry name" value="AdoMet_MTases"/>
    <property type="match status" value="1"/>
</dbReference>
<dbReference type="PANTHER" id="PTHR23417">
    <property type="entry name" value="3-DEOXY-D-MANNO-OCTULOSONIC-ACID TRANSFERASE/TRNA GUANINE-N 7 - -METHYLTRANSFERASE"/>
    <property type="match status" value="1"/>
</dbReference>
<evidence type="ECO:0000256" key="8">
    <source>
        <dbReference type="ARBA" id="ARBA00023242"/>
    </source>
</evidence>
<keyword evidence="8 9" id="KW-0539">Nucleus</keyword>
<dbReference type="Pfam" id="PF02390">
    <property type="entry name" value="Methyltransf_4"/>
    <property type="match status" value="1"/>
</dbReference>
<feature type="active site" evidence="9">
    <location>
        <position position="98"/>
    </location>
</feature>
<feature type="binding site" evidence="9">
    <location>
        <begin position="75"/>
        <end position="76"/>
    </location>
    <ligand>
        <name>S-adenosyl-L-methionine</name>
        <dbReference type="ChEBI" id="CHEBI:59789"/>
    </ligand>
</feature>
<dbReference type="OrthoDB" id="47276at2759"/>
<keyword evidence="11" id="KW-1185">Reference proteome</keyword>
<dbReference type="GO" id="GO:0005634">
    <property type="term" value="C:nucleus"/>
    <property type="evidence" value="ECO:0007669"/>
    <property type="project" value="UniProtKB-SubCell"/>
</dbReference>
<dbReference type="InterPro" id="IPR029063">
    <property type="entry name" value="SAM-dependent_MTases_sf"/>
</dbReference>
<dbReference type="NCBIfam" id="TIGR00091">
    <property type="entry name" value="tRNA (guanosine(46)-N7)-methyltransferase TrmB"/>
    <property type="match status" value="1"/>
</dbReference>
<dbReference type="STRING" id="2769.R7QPD8"/>
<dbReference type="EMBL" id="HG002023">
    <property type="protein sequence ID" value="CDF39351.1"/>
    <property type="molecule type" value="Genomic_DNA"/>
</dbReference>
<dbReference type="InterPro" id="IPR025763">
    <property type="entry name" value="Trm8_euk"/>
</dbReference>
<dbReference type="GO" id="GO:0043527">
    <property type="term" value="C:tRNA methyltransferase complex"/>
    <property type="evidence" value="ECO:0007669"/>
    <property type="project" value="TreeGrafter"/>
</dbReference>
<feature type="binding site" evidence="9">
    <location>
        <position position="95"/>
    </location>
    <ligand>
        <name>S-adenosyl-L-methionine</name>
        <dbReference type="ChEBI" id="CHEBI:59789"/>
    </ligand>
</feature>
<comment type="catalytic activity">
    <reaction evidence="1 9">
        <text>guanosine(46) in tRNA + S-adenosyl-L-methionine = N(7)-methylguanosine(46) in tRNA + S-adenosyl-L-homocysteine</text>
        <dbReference type="Rhea" id="RHEA:42708"/>
        <dbReference type="Rhea" id="RHEA-COMP:10188"/>
        <dbReference type="Rhea" id="RHEA-COMP:10189"/>
        <dbReference type="ChEBI" id="CHEBI:57856"/>
        <dbReference type="ChEBI" id="CHEBI:59789"/>
        <dbReference type="ChEBI" id="CHEBI:74269"/>
        <dbReference type="ChEBI" id="CHEBI:74480"/>
        <dbReference type="EC" id="2.1.1.33"/>
    </reaction>
</comment>
<name>R7QPD8_CHOCR</name>
<evidence type="ECO:0000256" key="4">
    <source>
        <dbReference type="ARBA" id="ARBA00022679"/>
    </source>
</evidence>
<comment type="similarity">
    <text evidence="9">Belongs to the class I-like SAM-binding methyltransferase superfamily. TrmB family.</text>
</comment>
<gene>
    <name evidence="10" type="ORF">CHC_T00000205001</name>
</gene>
<proteinExistence type="inferred from homology"/>
<organism evidence="10 11">
    <name type="scientific">Chondrus crispus</name>
    <name type="common">Carrageen Irish moss</name>
    <name type="synonym">Polymorpha crispa</name>
    <dbReference type="NCBI Taxonomy" id="2769"/>
    <lineage>
        <taxon>Eukaryota</taxon>
        <taxon>Rhodophyta</taxon>
        <taxon>Florideophyceae</taxon>
        <taxon>Rhodymeniophycidae</taxon>
        <taxon>Gigartinales</taxon>
        <taxon>Gigartinaceae</taxon>
        <taxon>Chondrus</taxon>
    </lineage>
</organism>
<keyword evidence="7 9" id="KW-0694">RNA-binding</keyword>
<dbReference type="UniPathway" id="UPA00989"/>
<evidence type="ECO:0000256" key="2">
    <source>
        <dbReference type="ARBA" id="ARBA00022555"/>
    </source>
</evidence>
<dbReference type="EC" id="2.1.1.33" evidence="9"/>
<dbReference type="SUPFAM" id="SSF53335">
    <property type="entry name" value="S-adenosyl-L-methionine-dependent methyltransferases"/>
    <property type="match status" value="1"/>
</dbReference>
<comment type="pathway">
    <text evidence="9">tRNA modification; N(7)-methylguanine-tRNA biosynthesis.</text>
</comment>
<comment type="subcellular location">
    <subcellularLocation>
        <location evidence="9">Nucleus</location>
    </subcellularLocation>
</comment>
<evidence type="ECO:0000256" key="6">
    <source>
        <dbReference type="ARBA" id="ARBA00022694"/>
    </source>
</evidence>
<dbReference type="Proteomes" id="UP000012073">
    <property type="component" value="Unassembled WGS sequence"/>
</dbReference>
<keyword evidence="4 9" id="KW-0808">Transferase</keyword>
<evidence type="ECO:0000313" key="10">
    <source>
        <dbReference type="EMBL" id="CDF39351.1"/>
    </source>
</evidence>
<dbReference type="GO" id="GO:0008176">
    <property type="term" value="F:tRNA (guanine(46)-N7)-methyltransferase activity"/>
    <property type="evidence" value="ECO:0007669"/>
    <property type="project" value="UniProtKB-UniRule"/>
</dbReference>
<dbReference type="OMA" id="LPNYFAK"/>
<protein>
    <recommendedName>
        <fullName evidence="9">tRNA (guanine-N(7)-)-methyltransferase</fullName>
        <ecNumber evidence="9">2.1.1.33</ecNumber>
    </recommendedName>
    <alternativeName>
        <fullName evidence="9">tRNA (guanine(46)-N(7))-methyltransferase</fullName>
    </alternativeName>
    <alternativeName>
        <fullName evidence="9">tRNA(m7G46)-methyltransferase</fullName>
    </alternativeName>
</protein>
<sequence length="198" mass="22949">MDRLYAQPPSPVVQWCDIGCGYGGLLASLSAAFPNKTMLGLEIRDRVAEFCRRRVMEMRSEYPGCYGNVAFERTNAMKFLPNYFAKGSLEKLFFCYPDPHFKKKKNRQRIISTQLLAEYAYVLQEGGGVAYVVTDVPELFDWMVQRFEQHPLFERRGERDHADDPVSKFVRDLTDEAQRVDKSDRGKQDASFWRVVNP</sequence>
<keyword evidence="6 9" id="KW-0819">tRNA processing</keyword>
<dbReference type="Gene3D" id="3.40.50.150">
    <property type="entry name" value="Vaccinia Virus protein VP39"/>
    <property type="match status" value="1"/>
</dbReference>
<reference evidence="11" key="1">
    <citation type="journal article" date="2013" name="Proc. Natl. Acad. Sci. U.S.A.">
        <title>Genome structure and metabolic features in the red seaweed Chondrus crispus shed light on evolution of the Archaeplastida.</title>
        <authorList>
            <person name="Collen J."/>
            <person name="Porcel B."/>
            <person name="Carre W."/>
            <person name="Ball S.G."/>
            <person name="Chaparro C."/>
            <person name="Tonon T."/>
            <person name="Barbeyron T."/>
            <person name="Michel G."/>
            <person name="Noel B."/>
            <person name="Valentin K."/>
            <person name="Elias M."/>
            <person name="Artiguenave F."/>
            <person name="Arun A."/>
            <person name="Aury J.M."/>
            <person name="Barbosa-Neto J.F."/>
            <person name="Bothwell J.H."/>
            <person name="Bouget F.Y."/>
            <person name="Brillet L."/>
            <person name="Cabello-Hurtado F."/>
            <person name="Capella-Gutierrez S."/>
            <person name="Charrier B."/>
            <person name="Cladiere L."/>
            <person name="Cock J.M."/>
            <person name="Coelho S.M."/>
            <person name="Colleoni C."/>
            <person name="Czjzek M."/>
            <person name="Da Silva C."/>
            <person name="Delage L."/>
            <person name="Denoeud F."/>
            <person name="Deschamps P."/>
            <person name="Dittami S.M."/>
            <person name="Gabaldon T."/>
            <person name="Gachon C.M."/>
            <person name="Groisillier A."/>
            <person name="Herve C."/>
            <person name="Jabbari K."/>
            <person name="Katinka M."/>
            <person name="Kloareg B."/>
            <person name="Kowalczyk N."/>
            <person name="Labadie K."/>
            <person name="Leblanc C."/>
            <person name="Lopez P.J."/>
            <person name="McLachlan D.H."/>
            <person name="Meslet-Cladiere L."/>
            <person name="Moustafa A."/>
            <person name="Nehr Z."/>
            <person name="Nyvall Collen P."/>
            <person name="Panaud O."/>
            <person name="Partensky F."/>
            <person name="Poulain J."/>
            <person name="Rensing S.A."/>
            <person name="Rousvoal S."/>
            <person name="Samson G."/>
            <person name="Symeonidi A."/>
            <person name="Weissenbach J."/>
            <person name="Zambounis A."/>
            <person name="Wincker P."/>
            <person name="Boyen C."/>
        </authorList>
    </citation>
    <scope>NUCLEOTIDE SEQUENCE [LARGE SCALE GENOMIC DNA]</scope>
    <source>
        <strain evidence="11">cv. Stackhouse</strain>
    </source>
</reference>
<dbReference type="HAMAP" id="MF_03055">
    <property type="entry name" value="tRNA_methyltr_TrmB_euk"/>
    <property type="match status" value="1"/>
</dbReference>
<dbReference type="Gramene" id="CDF39351">
    <property type="protein sequence ID" value="CDF39351"/>
    <property type="gene ID" value="CHC_T00000205001"/>
</dbReference>
<evidence type="ECO:0000256" key="1">
    <source>
        <dbReference type="ARBA" id="ARBA00000142"/>
    </source>
</evidence>
<evidence type="ECO:0000256" key="5">
    <source>
        <dbReference type="ARBA" id="ARBA00022691"/>
    </source>
</evidence>
<dbReference type="PANTHER" id="PTHR23417:SF16">
    <property type="entry name" value="TRNA (GUANINE-N(7)-)-METHYLTRANSFERASE"/>
    <property type="match status" value="1"/>
</dbReference>
<keyword evidence="3 9" id="KW-0489">Methyltransferase</keyword>
<evidence type="ECO:0000256" key="7">
    <source>
        <dbReference type="ARBA" id="ARBA00022884"/>
    </source>
</evidence>
<dbReference type="KEGG" id="ccp:CHC_T00000205001"/>
<evidence type="ECO:0000256" key="9">
    <source>
        <dbReference type="HAMAP-Rule" id="MF_03055"/>
    </source>
</evidence>
<dbReference type="RefSeq" id="XP_005719262.1">
    <property type="nucleotide sequence ID" value="XM_005719205.1"/>
</dbReference>
<feature type="binding site" evidence="9">
    <location>
        <begin position="42"/>
        <end position="43"/>
    </location>
    <ligand>
        <name>S-adenosyl-L-methionine</name>
        <dbReference type="ChEBI" id="CHEBI:59789"/>
    </ligand>
</feature>
<dbReference type="GeneID" id="17326979"/>
<dbReference type="AlphaFoldDB" id="R7QPD8"/>
<dbReference type="GO" id="GO:0000049">
    <property type="term" value="F:tRNA binding"/>
    <property type="evidence" value="ECO:0007669"/>
    <property type="project" value="UniProtKB-UniRule"/>
</dbReference>
<keyword evidence="5 9" id="KW-0949">S-adenosyl-L-methionine</keyword>
<evidence type="ECO:0000313" key="11">
    <source>
        <dbReference type="Proteomes" id="UP000012073"/>
    </source>
</evidence>
<dbReference type="InterPro" id="IPR003358">
    <property type="entry name" value="tRNA_(Gua-N-7)_MeTrfase_Trmb"/>
</dbReference>
<keyword evidence="2 9" id="KW-0820">tRNA-binding</keyword>
<feature type="binding site" evidence="9">
    <location>
        <position position="19"/>
    </location>
    <ligand>
        <name>S-adenosyl-L-methionine</name>
        <dbReference type="ChEBI" id="CHEBI:59789"/>
    </ligand>
</feature>
<comment type="function">
    <text evidence="9">Catalyzes the formation of N(7)-methylguanine at position 46 (m7G46) in tRNA.</text>
</comment>
<dbReference type="PROSITE" id="PS51625">
    <property type="entry name" value="SAM_MT_TRMB"/>
    <property type="match status" value="1"/>
</dbReference>
<dbReference type="PhylomeDB" id="R7QPD8"/>
<evidence type="ECO:0000256" key="3">
    <source>
        <dbReference type="ARBA" id="ARBA00022603"/>
    </source>
</evidence>
<feature type="binding site" evidence="9">
    <location>
        <begin position="174"/>
        <end position="176"/>
    </location>
    <ligand>
        <name>S-adenosyl-L-methionine</name>
        <dbReference type="ChEBI" id="CHEBI:59789"/>
    </ligand>
</feature>
<accession>R7QPD8</accession>